<dbReference type="GO" id="GO:0006508">
    <property type="term" value="P:proteolysis"/>
    <property type="evidence" value="ECO:0007669"/>
    <property type="project" value="UniProtKB-KW"/>
</dbReference>
<dbReference type="SUPFAM" id="SSF53448">
    <property type="entry name" value="Nucleotide-diphospho-sugar transferases"/>
    <property type="match status" value="1"/>
</dbReference>
<evidence type="ECO:0000256" key="9">
    <source>
        <dbReference type="ARBA" id="ARBA00022917"/>
    </source>
</evidence>
<dbReference type="GO" id="GO:0008233">
    <property type="term" value="F:peptidase activity"/>
    <property type="evidence" value="ECO:0007669"/>
    <property type="project" value="UniProtKB-KW"/>
</dbReference>
<keyword evidence="4" id="KW-0963">Cytoplasm</keyword>
<evidence type="ECO:0000259" key="13">
    <source>
        <dbReference type="Pfam" id="PF25084"/>
    </source>
</evidence>
<protein>
    <submittedName>
        <fullName evidence="14">UDP-3-O-[3-hydroxymyristoyl] glucosamine N-acyltransferase</fullName>
    </submittedName>
</protein>
<keyword evidence="3" id="KW-1003">Cell membrane</keyword>
<evidence type="ECO:0000256" key="6">
    <source>
        <dbReference type="ARBA" id="ARBA00022670"/>
    </source>
</evidence>
<keyword evidence="8" id="KW-0378">Hydrolase</keyword>
<feature type="transmembrane region" description="Helical" evidence="12">
    <location>
        <begin position="532"/>
        <end position="550"/>
    </location>
</feature>
<feature type="domain" description="EIF2B subunit epsilon/gamma LbH" evidence="13">
    <location>
        <begin position="232"/>
        <end position="324"/>
    </location>
</feature>
<dbReference type="Proteomes" id="UP000189674">
    <property type="component" value="Chromosome"/>
</dbReference>
<dbReference type="InterPro" id="IPR011004">
    <property type="entry name" value="Trimer_LpxA-like_sf"/>
</dbReference>
<dbReference type="GO" id="GO:0016746">
    <property type="term" value="F:acyltransferase activity"/>
    <property type="evidence" value="ECO:0007669"/>
    <property type="project" value="UniProtKB-KW"/>
</dbReference>
<evidence type="ECO:0000256" key="1">
    <source>
        <dbReference type="ARBA" id="ARBA00004514"/>
    </source>
</evidence>
<dbReference type="InterPro" id="IPR050486">
    <property type="entry name" value="Mannose-1P_guanyltransferase"/>
</dbReference>
<dbReference type="InterPro" id="IPR056764">
    <property type="entry name" value="LbH_EIF2B3/5"/>
</dbReference>
<dbReference type="InterPro" id="IPR026392">
    <property type="entry name" value="Exo/Archaeosortase_dom"/>
</dbReference>
<name>A0A1U9NNG4_9BACT</name>
<keyword evidence="11 12" id="KW-0472">Membrane</keyword>
<organism evidence="14 15">
    <name type="scientific">Anaerohalosphaera lusitana</name>
    <dbReference type="NCBI Taxonomy" id="1936003"/>
    <lineage>
        <taxon>Bacteria</taxon>
        <taxon>Pseudomonadati</taxon>
        <taxon>Planctomycetota</taxon>
        <taxon>Phycisphaerae</taxon>
        <taxon>Sedimentisphaerales</taxon>
        <taxon>Anaerohalosphaeraceae</taxon>
        <taxon>Anaerohalosphaera</taxon>
    </lineage>
</organism>
<gene>
    <name evidence="14" type="ORF">STSP2_02651</name>
</gene>
<keyword evidence="6" id="KW-0645">Protease</keyword>
<keyword evidence="14" id="KW-0012">Acyltransferase</keyword>
<feature type="transmembrane region" description="Helical" evidence="12">
    <location>
        <begin position="444"/>
        <end position="463"/>
    </location>
</feature>
<evidence type="ECO:0000313" key="14">
    <source>
        <dbReference type="EMBL" id="AQT69461.1"/>
    </source>
</evidence>
<dbReference type="NCBIfam" id="TIGR02602">
    <property type="entry name" value="8TM_EpsH"/>
    <property type="match status" value="1"/>
</dbReference>
<dbReference type="PANTHER" id="PTHR22572">
    <property type="entry name" value="SUGAR-1-PHOSPHATE GUANYL TRANSFERASE"/>
    <property type="match status" value="1"/>
</dbReference>
<dbReference type="KEGG" id="alus:STSP2_02651"/>
<dbReference type="Pfam" id="PF09721">
    <property type="entry name" value="Exosortase_EpsH"/>
    <property type="match status" value="1"/>
</dbReference>
<evidence type="ECO:0000313" key="15">
    <source>
        <dbReference type="Proteomes" id="UP000189674"/>
    </source>
</evidence>
<keyword evidence="10 12" id="KW-1133">Transmembrane helix</keyword>
<dbReference type="EMBL" id="CP019791">
    <property type="protein sequence ID" value="AQT69461.1"/>
    <property type="molecule type" value="Genomic_DNA"/>
</dbReference>
<evidence type="ECO:0000256" key="12">
    <source>
        <dbReference type="SAM" id="Phobius"/>
    </source>
</evidence>
<keyword evidence="7 12" id="KW-0812">Transmembrane</keyword>
<dbReference type="InterPro" id="IPR013426">
    <property type="entry name" value="EpsH-like"/>
</dbReference>
<dbReference type="GO" id="GO:0005886">
    <property type="term" value="C:plasma membrane"/>
    <property type="evidence" value="ECO:0007669"/>
    <property type="project" value="UniProtKB-SubCell"/>
</dbReference>
<comment type="subcellular location">
    <subcellularLocation>
        <location evidence="2">Cell membrane</location>
        <topology evidence="2">Multi-pass membrane protein</topology>
    </subcellularLocation>
    <subcellularLocation>
        <location evidence="1">Cytoplasm</location>
        <location evidence="1">Cytosol</location>
    </subcellularLocation>
</comment>
<reference evidence="15" key="1">
    <citation type="submission" date="2017-02" db="EMBL/GenBank/DDBJ databases">
        <title>Comparative genomics and description of representatives of a novel lineage of planctomycetes thriving in anoxic sediments.</title>
        <authorList>
            <person name="Spring S."/>
            <person name="Bunk B."/>
            <person name="Sproer C."/>
        </authorList>
    </citation>
    <scope>NUCLEOTIDE SEQUENCE [LARGE SCALE GENOMIC DNA]</scope>
    <source>
        <strain evidence="15">ST-NAGAB-D1</strain>
    </source>
</reference>
<evidence type="ECO:0000256" key="10">
    <source>
        <dbReference type="ARBA" id="ARBA00022989"/>
    </source>
</evidence>
<feature type="transmembrane region" description="Helical" evidence="12">
    <location>
        <begin position="386"/>
        <end position="403"/>
    </location>
</feature>
<accession>A0A1U9NNG4</accession>
<feature type="transmembrane region" description="Helical" evidence="12">
    <location>
        <begin position="415"/>
        <end position="438"/>
    </location>
</feature>
<evidence type="ECO:0000256" key="7">
    <source>
        <dbReference type="ARBA" id="ARBA00022692"/>
    </source>
</evidence>
<keyword evidence="9" id="KW-0648">Protein biosynthesis</keyword>
<dbReference type="NCBIfam" id="TIGR04178">
    <property type="entry name" value="exo_archaeo"/>
    <property type="match status" value="1"/>
</dbReference>
<dbReference type="STRING" id="1936003.STSP2_02651"/>
<feature type="transmembrane region" description="Helical" evidence="12">
    <location>
        <begin position="598"/>
        <end position="618"/>
    </location>
</feature>
<evidence type="ECO:0000256" key="8">
    <source>
        <dbReference type="ARBA" id="ARBA00022801"/>
    </source>
</evidence>
<evidence type="ECO:0000256" key="3">
    <source>
        <dbReference type="ARBA" id="ARBA00022475"/>
    </source>
</evidence>
<evidence type="ECO:0000256" key="5">
    <source>
        <dbReference type="ARBA" id="ARBA00022540"/>
    </source>
</evidence>
<sequence>MTYDNLQVILLTECCHFHSSALEKVRNRCLWPVLGRPALERTLIQLKDRGLVNVSISLGTGELSEDEVNVPKDMNAAFLKESLPVGSAGIIRQAAEATPEAQKFVIFSSSICKLPDIDSILETHLKKKADLTIAMDAVHEQDHMVTGKTEAFICNRSVCPYIDSDSYIDIKEHLIPSLIKQGGTVAYSRLAFSLLHFTDWRSYLHAVRQLLLDEDTLPSIVRNDRFTRHSENILIGTDARIAKNVRIFGPCLIGPDARIEKDSTIIGPSVIGKNTIVESNCLLKDVIVWDDVTIDKNCELSNCVISQNTRLKKNSSRQNSVIAAKDRNFLPNHSLKLPAAIRSQSQKCINRGLLTKVFAITAVFLFTWSYWPQISNLLDIWQNSRLHAAGALVPPLALYAAWTKREELSKLKLRPSLWGILALSLAEITRHFGTYFMYGSLNRLSILIAITGLLLLFFGISSIRRTAPLLLFLLLMFPLPTSLRNSISVPLQELAISSVMFGMEIMGITVSRDGAYLDFDSARILVSEGCNGLRMIMAFAILTCFIALIIESPTWIKSSLILSCIPLSLLCNSIRLGATARLSMQIGSNEIQQTIHDIGGLAMVPLAMGFVLLELRFFSSFTRNGSLILKRK</sequence>
<evidence type="ECO:0000256" key="11">
    <source>
        <dbReference type="ARBA" id="ARBA00023136"/>
    </source>
</evidence>
<evidence type="ECO:0000256" key="4">
    <source>
        <dbReference type="ARBA" id="ARBA00022490"/>
    </source>
</evidence>
<dbReference type="Gene3D" id="3.90.550.10">
    <property type="entry name" value="Spore Coat Polysaccharide Biosynthesis Protein SpsA, Chain A"/>
    <property type="match status" value="1"/>
</dbReference>
<dbReference type="RefSeq" id="WP_146663146.1">
    <property type="nucleotide sequence ID" value="NZ_CP019791.1"/>
</dbReference>
<keyword evidence="14" id="KW-0808">Transferase</keyword>
<keyword evidence="15" id="KW-1185">Reference proteome</keyword>
<dbReference type="SUPFAM" id="SSF51161">
    <property type="entry name" value="Trimeric LpxA-like enzymes"/>
    <property type="match status" value="1"/>
</dbReference>
<keyword evidence="5" id="KW-0396">Initiation factor</keyword>
<dbReference type="AlphaFoldDB" id="A0A1U9NNG4"/>
<dbReference type="InterPro" id="IPR029044">
    <property type="entry name" value="Nucleotide-diphossugar_trans"/>
</dbReference>
<feature type="transmembrane region" description="Helical" evidence="12">
    <location>
        <begin position="353"/>
        <end position="371"/>
    </location>
</feature>
<dbReference type="InterPro" id="IPR019127">
    <property type="entry name" value="Exosortase"/>
</dbReference>
<evidence type="ECO:0000256" key="2">
    <source>
        <dbReference type="ARBA" id="ARBA00004651"/>
    </source>
</evidence>
<dbReference type="OrthoDB" id="9797363at2"/>
<dbReference type="Gene3D" id="2.160.10.10">
    <property type="entry name" value="Hexapeptide repeat proteins"/>
    <property type="match status" value="1"/>
</dbReference>
<dbReference type="Pfam" id="PF25084">
    <property type="entry name" value="LbH_EIF2B"/>
    <property type="match status" value="1"/>
</dbReference>
<proteinExistence type="predicted"/>